<evidence type="ECO:0000313" key="2">
    <source>
        <dbReference type="EMBL" id="KAK3585414.1"/>
    </source>
</evidence>
<dbReference type="PANTHER" id="PTHR34257">
    <property type="entry name" value="ADAPTER PROTEIN CIKS"/>
    <property type="match status" value="1"/>
</dbReference>
<reference evidence="2" key="1">
    <citation type="journal article" date="2021" name="Genome Biol. Evol.">
        <title>A High-Quality Reference Genome for a Parasitic Bivalve with Doubly Uniparental Inheritance (Bivalvia: Unionida).</title>
        <authorList>
            <person name="Smith C.H."/>
        </authorList>
    </citation>
    <scope>NUCLEOTIDE SEQUENCE</scope>
    <source>
        <strain evidence="2">CHS0354</strain>
    </source>
</reference>
<dbReference type="PROSITE" id="PS51534">
    <property type="entry name" value="SEFIR"/>
    <property type="match status" value="1"/>
</dbReference>
<dbReference type="Gene3D" id="3.40.50.11530">
    <property type="match status" value="1"/>
</dbReference>
<dbReference type="GO" id="GO:0006959">
    <property type="term" value="P:humoral immune response"/>
    <property type="evidence" value="ECO:0007669"/>
    <property type="project" value="TreeGrafter"/>
</dbReference>
<keyword evidence="3" id="KW-1185">Reference proteome</keyword>
<proteinExistence type="predicted"/>
<evidence type="ECO:0000259" key="1">
    <source>
        <dbReference type="PROSITE" id="PS51534"/>
    </source>
</evidence>
<dbReference type="AlphaFoldDB" id="A0AAE0S5A5"/>
<evidence type="ECO:0000313" key="3">
    <source>
        <dbReference type="Proteomes" id="UP001195483"/>
    </source>
</evidence>
<comment type="caution">
    <text evidence="2">The sequence shown here is derived from an EMBL/GenBank/DDBJ whole genome shotgun (WGS) entry which is preliminary data.</text>
</comment>
<gene>
    <name evidence="2" type="ORF">CHS0354_020131</name>
</gene>
<feature type="domain" description="SEFIR" evidence="1">
    <location>
        <begin position="95"/>
        <end position="247"/>
    </location>
</feature>
<accession>A0AAE0S5A5</accession>
<reference evidence="2" key="3">
    <citation type="submission" date="2023-05" db="EMBL/GenBank/DDBJ databases">
        <authorList>
            <person name="Smith C.H."/>
        </authorList>
    </citation>
    <scope>NUCLEOTIDE SEQUENCE</scope>
    <source>
        <strain evidence="2">CHS0354</strain>
        <tissue evidence="2">Mantle</tissue>
    </source>
</reference>
<dbReference type="Pfam" id="PF08357">
    <property type="entry name" value="SEFIR"/>
    <property type="match status" value="1"/>
</dbReference>
<dbReference type="PANTHER" id="PTHR34257:SF2">
    <property type="entry name" value="E3 UBIQUITIN LIGASE TRAF3IP2"/>
    <property type="match status" value="1"/>
</dbReference>
<dbReference type="GO" id="GO:0043123">
    <property type="term" value="P:positive regulation of canonical NF-kappaB signal transduction"/>
    <property type="evidence" value="ECO:0007669"/>
    <property type="project" value="TreeGrafter"/>
</dbReference>
<protein>
    <recommendedName>
        <fullName evidence="1">SEFIR domain-containing protein</fullName>
    </recommendedName>
</protein>
<dbReference type="InterPro" id="IPR013568">
    <property type="entry name" value="SEFIR_dom"/>
</dbReference>
<organism evidence="2 3">
    <name type="scientific">Potamilus streckersoni</name>
    <dbReference type="NCBI Taxonomy" id="2493646"/>
    <lineage>
        <taxon>Eukaryota</taxon>
        <taxon>Metazoa</taxon>
        <taxon>Spiralia</taxon>
        <taxon>Lophotrochozoa</taxon>
        <taxon>Mollusca</taxon>
        <taxon>Bivalvia</taxon>
        <taxon>Autobranchia</taxon>
        <taxon>Heteroconchia</taxon>
        <taxon>Palaeoheterodonta</taxon>
        <taxon>Unionida</taxon>
        <taxon>Unionoidea</taxon>
        <taxon>Unionidae</taxon>
        <taxon>Ambleminae</taxon>
        <taxon>Lampsilini</taxon>
        <taxon>Potamilus</taxon>
    </lineage>
</organism>
<dbReference type="Proteomes" id="UP001195483">
    <property type="component" value="Unassembled WGS sequence"/>
</dbReference>
<sequence>MSQFQASDCNCICKCAPKDKECLPSMVENSYRCQSCSETAGVLLSRKFDPDETFPKLLDASSVDEYQDERNVTTMSGWSSPESTLYRELPSEQRRLHLFCTCSADSSYHLKQVLKLSKILENRGFEVRLDRDRNNPNFCHMRMAINMQDWLDGHIARADFVIICISPKYLKDIQANVKGSPETDTNADITRYIYDQLRAEYYINRCHHQKVIPVCFRESYVPNTKIPSFMKTTIVYTYPKDLNNLISFLNMSKNRL</sequence>
<dbReference type="EMBL" id="JAEAOA010001226">
    <property type="protein sequence ID" value="KAK3585414.1"/>
    <property type="molecule type" value="Genomic_DNA"/>
</dbReference>
<reference evidence="2" key="2">
    <citation type="journal article" date="2021" name="Genome Biol. Evol.">
        <title>Developing a high-quality reference genome for a parasitic bivalve with doubly uniparental inheritance (Bivalvia: Unionida).</title>
        <authorList>
            <person name="Smith C.H."/>
        </authorList>
    </citation>
    <scope>NUCLEOTIDE SEQUENCE</scope>
    <source>
        <strain evidence="2">CHS0354</strain>
        <tissue evidence="2">Mantle</tissue>
    </source>
</reference>
<name>A0AAE0S5A5_9BIVA</name>
<dbReference type="InterPro" id="IPR053047">
    <property type="entry name" value="E3_ubiq_ligase_TRAF3IP2"/>
</dbReference>